<dbReference type="NCBIfam" id="TIGR02037">
    <property type="entry name" value="degP_htrA_DO"/>
    <property type="match status" value="1"/>
</dbReference>
<evidence type="ECO:0000256" key="4">
    <source>
        <dbReference type="ARBA" id="ARBA00013035"/>
    </source>
</evidence>
<dbReference type="SUPFAM" id="SSF50156">
    <property type="entry name" value="PDZ domain-like"/>
    <property type="match status" value="2"/>
</dbReference>
<reference evidence="14 15" key="1">
    <citation type="journal article" date="2016" name="ISME J.">
        <title>Integrated multi-omics analyses reveal the biochemical mechanisms and phylogenetic relevance of anaerobic androgen biodegradation in the environment.</title>
        <authorList>
            <person name="Yang F.C."/>
            <person name="Chen Y.L."/>
            <person name="Tang S.L."/>
            <person name="Yu C.P."/>
            <person name="Wang P.H."/>
            <person name="Ismail W."/>
            <person name="Wang C.H."/>
            <person name="Ding J.Y."/>
            <person name="Yang C.Y."/>
            <person name="Yang C.Y."/>
            <person name="Chiang Y.R."/>
        </authorList>
    </citation>
    <scope>NUCLEOTIDE SEQUENCE [LARGE SCALE GENOMIC DNA]</scope>
    <source>
        <strain evidence="14 15">DSM 13999</strain>
    </source>
</reference>
<dbReference type="PROSITE" id="PS50106">
    <property type="entry name" value="PDZ"/>
    <property type="match status" value="2"/>
</dbReference>
<comment type="caution">
    <text evidence="14">The sequence shown here is derived from an EMBL/GenBank/DDBJ whole genome shotgun (WGS) entry which is preliminary data.</text>
</comment>
<dbReference type="SMART" id="SM00228">
    <property type="entry name" value="PDZ"/>
    <property type="match status" value="2"/>
</dbReference>
<dbReference type="GO" id="GO:0042597">
    <property type="term" value="C:periplasmic space"/>
    <property type="evidence" value="ECO:0007669"/>
    <property type="project" value="UniProtKB-SubCell"/>
</dbReference>
<dbReference type="GO" id="GO:0006508">
    <property type="term" value="P:proteolysis"/>
    <property type="evidence" value="ECO:0007669"/>
    <property type="project" value="UniProtKB-KW"/>
</dbReference>
<comment type="subcellular location">
    <subcellularLocation>
        <location evidence="2">Periplasm</location>
    </subcellularLocation>
</comment>
<evidence type="ECO:0000256" key="8">
    <source>
        <dbReference type="ARBA" id="ARBA00022737"/>
    </source>
</evidence>
<evidence type="ECO:0000256" key="11">
    <source>
        <dbReference type="ARBA" id="ARBA00022825"/>
    </source>
</evidence>
<keyword evidence="15" id="KW-1185">Reference proteome</keyword>
<dbReference type="Pfam" id="PF13180">
    <property type="entry name" value="PDZ_2"/>
    <property type="match status" value="1"/>
</dbReference>
<dbReference type="InterPro" id="IPR001478">
    <property type="entry name" value="PDZ"/>
</dbReference>
<dbReference type="PANTHER" id="PTHR22939">
    <property type="entry name" value="SERINE PROTEASE FAMILY S1C HTRA-RELATED"/>
    <property type="match status" value="1"/>
</dbReference>
<evidence type="ECO:0000256" key="5">
    <source>
        <dbReference type="ARBA" id="ARBA00013958"/>
    </source>
</evidence>
<dbReference type="OrthoDB" id="9758917at2"/>
<keyword evidence="9" id="KW-0574">Periplasm</keyword>
<dbReference type="InterPro" id="IPR041489">
    <property type="entry name" value="PDZ_6"/>
</dbReference>
<evidence type="ECO:0000313" key="14">
    <source>
        <dbReference type="EMBL" id="KYC29083.1"/>
    </source>
</evidence>
<evidence type="ECO:0000256" key="2">
    <source>
        <dbReference type="ARBA" id="ARBA00004418"/>
    </source>
</evidence>
<dbReference type="PRINTS" id="PR00834">
    <property type="entry name" value="PROTEASES2C"/>
</dbReference>
<dbReference type="SUPFAM" id="SSF50494">
    <property type="entry name" value="Trypsin-like serine proteases"/>
    <property type="match status" value="1"/>
</dbReference>
<sequence>MESTRLTKYFRRSMVVGAVTVATLTGVYVVHGKSPIGEAWCAPSATKTAPAAMAATAAAAAVDRRLVALPDFTEIVARQGPAVVNISVNGSRKAGAFGMPQLDPNDPFYEFFRRFQGPQSRERVPIQGQGSGFIISGDGYVLTNAHVVDDADEVTVKLTDKREFKAKVVGVDRPTDVAVLKVEAQGLPTVKIGSSENSRVGEWVVAIGAPFGFENSVTAGIVSAKSRSLPDEGYVPYLQTDVAINPGNSGGPLFNMNGEVIGINSQIYSRSGGYQGLSFAIPIDVAMKVQRQLIDHGKVSRGRIGVTIQDVNQDLADTFGLDKPVGALVSSVEKNSPAQKAGLDAGDIILKFNGKSITRSSELPPLVSEQAPGSTATMTIWRKGKSRDISLRLAEVPNQQARGKDDEAGGGKLGLAVRPLTAEERRAADAEGGLLVENVVAGPAARAGIRPGDIILSVNGEQVASIEQLRKALSGNEKQLALQIQRGDGRMFVAVRIK</sequence>
<evidence type="ECO:0000256" key="1">
    <source>
        <dbReference type="ARBA" id="ARBA00001772"/>
    </source>
</evidence>
<dbReference type="InterPro" id="IPR011782">
    <property type="entry name" value="Pept_S1C_Do"/>
</dbReference>
<keyword evidence="11" id="KW-0720">Serine protease</keyword>
<keyword evidence="6" id="KW-0645">Protease</keyword>
<evidence type="ECO:0000256" key="3">
    <source>
        <dbReference type="ARBA" id="ARBA00010541"/>
    </source>
</evidence>
<evidence type="ECO:0000256" key="6">
    <source>
        <dbReference type="ARBA" id="ARBA00022670"/>
    </source>
</evidence>
<comment type="catalytic activity">
    <reaction evidence="1">
        <text>Acts on substrates that are at least partially unfolded. The cleavage site P1 residue is normally between a pair of hydrophobic residues, such as Val-|-Val.</text>
        <dbReference type="EC" id="3.4.21.107"/>
    </reaction>
</comment>
<comment type="similarity">
    <text evidence="3">Belongs to the peptidase S1C family.</text>
</comment>
<evidence type="ECO:0000256" key="7">
    <source>
        <dbReference type="ARBA" id="ARBA00022729"/>
    </source>
</evidence>
<keyword evidence="8" id="KW-0677">Repeat</keyword>
<accession>A0A656Z7N0</accession>
<keyword evidence="12" id="KW-0346">Stress response</keyword>
<evidence type="ECO:0000256" key="13">
    <source>
        <dbReference type="ARBA" id="ARBA00032850"/>
    </source>
</evidence>
<protein>
    <recommendedName>
        <fullName evidence="5">Probable periplasmic serine endoprotease DegP-like</fullName>
        <ecNumber evidence="4">3.4.21.107</ecNumber>
    </recommendedName>
    <alternativeName>
        <fullName evidence="13">Protease Do</fullName>
    </alternativeName>
</protein>
<evidence type="ECO:0000313" key="15">
    <source>
        <dbReference type="Proteomes" id="UP000243416"/>
    </source>
</evidence>
<keyword evidence="7" id="KW-0732">Signal</keyword>
<dbReference type="GO" id="GO:0004252">
    <property type="term" value="F:serine-type endopeptidase activity"/>
    <property type="evidence" value="ECO:0007669"/>
    <property type="project" value="InterPro"/>
</dbReference>
<dbReference type="InterPro" id="IPR001940">
    <property type="entry name" value="Peptidase_S1C"/>
</dbReference>
<dbReference type="Gene3D" id="2.40.10.120">
    <property type="match status" value="1"/>
</dbReference>
<dbReference type="AlphaFoldDB" id="A0A656Z7N0"/>
<name>A0A656Z7N0_9PROT</name>
<dbReference type="InterPro" id="IPR009003">
    <property type="entry name" value="Peptidase_S1_PA"/>
</dbReference>
<evidence type="ECO:0000256" key="10">
    <source>
        <dbReference type="ARBA" id="ARBA00022801"/>
    </source>
</evidence>
<organism evidence="14 15">
    <name type="scientific">Sterolibacterium denitrificans</name>
    <dbReference type="NCBI Taxonomy" id="157592"/>
    <lineage>
        <taxon>Bacteria</taxon>
        <taxon>Pseudomonadati</taxon>
        <taxon>Pseudomonadota</taxon>
        <taxon>Betaproteobacteria</taxon>
        <taxon>Nitrosomonadales</taxon>
        <taxon>Sterolibacteriaceae</taxon>
        <taxon>Sterolibacterium</taxon>
    </lineage>
</organism>
<dbReference type="EC" id="3.4.21.107" evidence="4"/>
<evidence type="ECO:0000256" key="12">
    <source>
        <dbReference type="ARBA" id="ARBA00023016"/>
    </source>
</evidence>
<dbReference type="RefSeq" id="WP_067169261.1">
    <property type="nucleotide sequence ID" value="NZ_LFZK01000001.1"/>
</dbReference>
<evidence type="ECO:0000256" key="9">
    <source>
        <dbReference type="ARBA" id="ARBA00022764"/>
    </source>
</evidence>
<dbReference type="CDD" id="cd10839">
    <property type="entry name" value="cpPDZ1_DegP-like"/>
    <property type="match status" value="1"/>
</dbReference>
<keyword evidence="10" id="KW-0378">Hydrolase</keyword>
<proteinExistence type="inferred from homology"/>
<dbReference type="InterPro" id="IPR036034">
    <property type="entry name" value="PDZ_sf"/>
</dbReference>
<dbReference type="Proteomes" id="UP000243416">
    <property type="component" value="Unassembled WGS sequence"/>
</dbReference>
<gene>
    <name evidence="14" type="ORF">ACY05_00395</name>
</gene>
<dbReference type="Pfam" id="PF17820">
    <property type="entry name" value="PDZ_6"/>
    <property type="match status" value="1"/>
</dbReference>
<dbReference type="FunFam" id="2.40.10.120:FF:000007">
    <property type="entry name" value="Periplasmic serine endoprotease DegP-like"/>
    <property type="match status" value="1"/>
</dbReference>
<dbReference type="Pfam" id="PF13365">
    <property type="entry name" value="Trypsin_2"/>
    <property type="match status" value="1"/>
</dbReference>
<dbReference type="Gene3D" id="2.30.42.10">
    <property type="match status" value="2"/>
</dbReference>
<dbReference type="PANTHER" id="PTHR22939:SF130">
    <property type="entry name" value="PERIPLASMIC SERINE ENDOPROTEASE DEGP-LIKE-RELATED"/>
    <property type="match status" value="1"/>
</dbReference>
<dbReference type="EMBL" id="LFZK01000001">
    <property type="protein sequence ID" value="KYC29083.1"/>
    <property type="molecule type" value="Genomic_DNA"/>
</dbReference>